<evidence type="ECO:0000256" key="1">
    <source>
        <dbReference type="ARBA" id="ARBA00022598"/>
    </source>
</evidence>
<dbReference type="Gene3D" id="3.30.470.20">
    <property type="entry name" value="ATP-grasp fold, B domain"/>
    <property type="match status" value="1"/>
</dbReference>
<organism evidence="6 7">
    <name type="scientific">Plantactinospora endophytica</name>
    <dbReference type="NCBI Taxonomy" id="673535"/>
    <lineage>
        <taxon>Bacteria</taxon>
        <taxon>Bacillati</taxon>
        <taxon>Actinomycetota</taxon>
        <taxon>Actinomycetes</taxon>
        <taxon>Micromonosporales</taxon>
        <taxon>Micromonosporaceae</taxon>
        <taxon>Plantactinospora</taxon>
    </lineage>
</organism>
<keyword evidence="3 4" id="KW-0067">ATP-binding</keyword>
<dbReference type="InterPro" id="IPR052032">
    <property type="entry name" value="ATP-dep_AA_Ligase"/>
</dbReference>
<keyword evidence="1 6" id="KW-0436">Ligase</keyword>
<gene>
    <name evidence="6" type="ORF">Pen02_09650</name>
</gene>
<evidence type="ECO:0000256" key="3">
    <source>
        <dbReference type="ARBA" id="ARBA00022840"/>
    </source>
</evidence>
<dbReference type="PANTHER" id="PTHR43585">
    <property type="entry name" value="FUMIPYRROLE BIOSYNTHESIS PROTEIN C"/>
    <property type="match status" value="1"/>
</dbReference>
<keyword evidence="7" id="KW-1185">Reference proteome</keyword>
<dbReference type="InterPro" id="IPR011761">
    <property type="entry name" value="ATP-grasp"/>
</dbReference>
<dbReference type="PANTHER" id="PTHR43585:SF2">
    <property type="entry name" value="ATP-GRASP ENZYME FSQD"/>
    <property type="match status" value="1"/>
</dbReference>
<evidence type="ECO:0000313" key="6">
    <source>
        <dbReference type="EMBL" id="GIG86029.1"/>
    </source>
</evidence>
<protein>
    <submittedName>
        <fullName evidence="6">Carboxylate--amine ligase</fullName>
    </submittedName>
</protein>
<feature type="domain" description="ATP-grasp" evidence="5">
    <location>
        <begin position="113"/>
        <end position="300"/>
    </location>
</feature>
<keyword evidence="2 4" id="KW-0547">Nucleotide-binding</keyword>
<dbReference type="Proteomes" id="UP000646749">
    <property type="component" value="Unassembled WGS sequence"/>
</dbReference>
<evidence type="ECO:0000256" key="2">
    <source>
        <dbReference type="ARBA" id="ARBA00022741"/>
    </source>
</evidence>
<name>A0ABQ4DUE1_9ACTN</name>
<sequence length="399" mass="42545">MRLYLTALNPTDSVLDGLLPAADRLGLPVTVLTDQPAAWPTDPTRLSGAEVSGADVRDVRAVLDAVYRGDPPLALLSNSDHLQTPTALAANYLGLPGKDWRATLRGKDKHLTRRTVADAGLDRVAAVVLGPDDDPGRAATVPFPAVVKPREGVASEDVYLVDGPSELLRRVTEIRGRRPGQALLVEEYLAGDLHTLETLGDGERIAVVGGWRTGLGPPPTFTEEALDWAPELPAPVLAQVLAQLDALGVGFGACHTEFVVSDGRARLIEVNYRLIGDRVDLVMAELLDLPLFAHVLRIHAGDPLPALPDPVRVPRHARVEWVCADRSGTLVAAPGPVDATGPAGVRLGSRPLRTVGVAAPLTGTNRDYLAALHAIGPDPATVREALRDFRAAHRWTIDE</sequence>
<reference evidence="6 7" key="1">
    <citation type="submission" date="2021-01" db="EMBL/GenBank/DDBJ databases">
        <title>Whole genome shotgun sequence of Plantactinospora endophytica NBRC 110450.</title>
        <authorList>
            <person name="Komaki H."/>
            <person name="Tamura T."/>
        </authorList>
    </citation>
    <scope>NUCLEOTIDE SEQUENCE [LARGE SCALE GENOMIC DNA]</scope>
    <source>
        <strain evidence="6 7">NBRC 110450</strain>
    </source>
</reference>
<dbReference type="SUPFAM" id="SSF56059">
    <property type="entry name" value="Glutathione synthetase ATP-binding domain-like"/>
    <property type="match status" value="1"/>
</dbReference>
<comment type="caution">
    <text evidence="6">The sequence shown here is derived from an EMBL/GenBank/DDBJ whole genome shotgun (WGS) entry which is preliminary data.</text>
</comment>
<evidence type="ECO:0000256" key="4">
    <source>
        <dbReference type="PROSITE-ProRule" id="PRU00409"/>
    </source>
</evidence>
<dbReference type="EMBL" id="BONW01000002">
    <property type="protein sequence ID" value="GIG86029.1"/>
    <property type="molecule type" value="Genomic_DNA"/>
</dbReference>
<dbReference type="PROSITE" id="PS50975">
    <property type="entry name" value="ATP_GRASP"/>
    <property type="match status" value="1"/>
</dbReference>
<dbReference type="GO" id="GO:0016874">
    <property type="term" value="F:ligase activity"/>
    <property type="evidence" value="ECO:0007669"/>
    <property type="project" value="UniProtKB-KW"/>
</dbReference>
<proteinExistence type="predicted"/>
<dbReference type="RefSeq" id="WP_203864641.1">
    <property type="nucleotide sequence ID" value="NZ_BONW01000002.1"/>
</dbReference>
<accession>A0ABQ4DUE1</accession>
<evidence type="ECO:0000313" key="7">
    <source>
        <dbReference type="Proteomes" id="UP000646749"/>
    </source>
</evidence>
<evidence type="ECO:0000259" key="5">
    <source>
        <dbReference type="PROSITE" id="PS50975"/>
    </source>
</evidence>